<name>E3MZD6_CAERE</name>
<organism evidence="2">
    <name type="scientific">Caenorhabditis remanei</name>
    <name type="common">Caenorhabditis vulgaris</name>
    <dbReference type="NCBI Taxonomy" id="31234"/>
    <lineage>
        <taxon>Eukaryota</taxon>
        <taxon>Metazoa</taxon>
        <taxon>Ecdysozoa</taxon>
        <taxon>Nematoda</taxon>
        <taxon>Chromadorea</taxon>
        <taxon>Rhabditida</taxon>
        <taxon>Rhabditina</taxon>
        <taxon>Rhabditomorpha</taxon>
        <taxon>Rhabditoidea</taxon>
        <taxon>Rhabditidae</taxon>
        <taxon>Peloderinae</taxon>
        <taxon>Caenorhabditis</taxon>
    </lineage>
</organism>
<dbReference type="InParanoid" id="E3MZD6"/>
<dbReference type="Proteomes" id="UP000008281">
    <property type="component" value="Unassembled WGS sequence"/>
</dbReference>
<gene>
    <name evidence="1" type="ORF">CRE_05935</name>
</gene>
<sequence>MAAPNNAPKRMNTIPFSKKMARPSDEYVSVLEPIEELTEPCLYRIKIKVSLISRFLAKLTTKQRLKNICDSLHELSMTGNAKDCIHFDTHAIKRYTMNHLTSRIHNLQNENDYFIDMDTLFANANSIDIGALFVIDQFEGNRRAFRRDYHHPVEITRNCVSRFIAQRIDQLSRCPTPSPLYLAYLTAQLVYHDILGPDFMFLRTLVRSDEFRNYEFQTLFGSHCVSFSQ</sequence>
<accession>E3MZD6</accession>
<reference evidence="1" key="1">
    <citation type="submission" date="2007-07" db="EMBL/GenBank/DDBJ databases">
        <title>PCAP assembly of the Caenorhabditis remanei genome.</title>
        <authorList>
            <consortium name="The Caenorhabditis remanei Sequencing Consortium"/>
            <person name="Wilson R.K."/>
        </authorList>
    </citation>
    <scope>NUCLEOTIDE SEQUENCE [LARGE SCALE GENOMIC DNA]</scope>
    <source>
        <strain evidence="1">PB4641</strain>
    </source>
</reference>
<dbReference type="EMBL" id="DS268500">
    <property type="protein sequence ID" value="EFP12929.1"/>
    <property type="molecule type" value="Genomic_DNA"/>
</dbReference>
<proteinExistence type="predicted"/>
<dbReference type="HOGENOM" id="CLU_1210769_0_0_1"/>
<evidence type="ECO:0000313" key="1">
    <source>
        <dbReference type="EMBL" id="EFP12929.1"/>
    </source>
</evidence>
<dbReference type="eggNOG" id="ENOG502TKH5">
    <property type="taxonomic scope" value="Eukaryota"/>
</dbReference>
<protein>
    <submittedName>
        <fullName evidence="1">Uncharacterized protein</fullName>
    </submittedName>
</protein>
<evidence type="ECO:0000313" key="2">
    <source>
        <dbReference type="Proteomes" id="UP000008281"/>
    </source>
</evidence>
<keyword evidence="2" id="KW-1185">Reference proteome</keyword>
<dbReference type="AlphaFoldDB" id="E3MZD6"/>